<dbReference type="CDD" id="cd03467">
    <property type="entry name" value="Rieske"/>
    <property type="match status" value="1"/>
</dbReference>
<evidence type="ECO:0000313" key="7">
    <source>
        <dbReference type="EMBL" id="QMV84262.1"/>
    </source>
</evidence>
<keyword evidence="1" id="KW-0001">2Fe-2S</keyword>
<dbReference type="AlphaFoldDB" id="A0A7G5FCC1"/>
<dbReference type="Pfam" id="PF00355">
    <property type="entry name" value="Rieske"/>
    <property type="match status" value="1"/>
</dbReference>
<protein>
    <submittedName>
        <fullName evidence="7">Rieske (2Fe-2S) protein</fullName>
    </submittedName>
</protein>
<evidence type="ECO:0000256" key="1">
    <source>
        <dbReference type="ARBA" id="ARBA00022714"/>
    </source>
</evidence>
<dbReference type="Proteomes" id="UP000515570">
    <property type="component" value="Chromosome"/>
</dbReference>
<evidence type="ECO:0000256" key="3">
    <source>
        <dbReference type="ARBA" id="ARBA00023004"/>
    </source>
</evidence>
<name>A0A7G5FCC1_9CORY</name>
<dbReference type="SUPFAM" id="SSF50022">
    <property type="entry name" value="ISP domain"/>
    <property type="match status" value="1"/>
</dbReference>
<dbReference type="GO" id="GO:0016705">
    <property type="term" value="F:oxidoreductase activity, acting on paired donors, with incorporation or reduction of molecular oxygen"/>
    <property type="evidence" value="ECO:0007669"/>
    <property type="project" value="UniProtKB-ARBA"/>
</dbReference>
<keyword evidence="8" id="KW-1185">Reference proteome</keyword>
<evidence type="ECO:0000256" key="2">
    <source>
        <dbReference type="ARBA" id="ARBA00022723"/>
    </source>
</evidence>
<evidence type="ECO:0000256" key="5">
    <source>
        <dbReference type="SAM" id="SignalP"/>
    </source>
</evidence>
<evidence type="ECO:0000313" key="8">
    <source>
        <dbReference type="Proteomes" id="UP000515570"/>
    </source>
</evidence>
<reference evidence="7 8" key="1">
    <citation type="submission" date="2020-07" db="EMBL/GenBank/DDBJ databases">
        <title>non toxigenic Corynebacterium sp. nov from a clinical source.</title>
        <authorList>
            <person name="Bernier A.-M."/>
            <person name="Bernard K."/>
        </authorList>
    </citation>
    <scope>NUCLEOTIDE SEQUENCE [LARGE SCALE GENOMIC DNA]</scope>
    <source>
        <strain evidence="8">NML 93-0612</strain>
    </source>
</reference>
<dbReference type="RefSeq" id="WP_182385071.1">
    <property type="nucleotide sequence ID" value="NZ_CP059833.1"/>
</dbReference>
<keyword evidence="4" id="KW-0411">Iron-sulfur</keyword>
<dbReference type="GO" id="GO:0051537">
    <property type="term" value="F:2 iron, 2 sulfur cluster binding"/>
    <property type="evidence" value="ECO:0007669"/>
    <property type="project" value="UniProtKB-KW"/>
</dbReference>
<feature type="domain" description="Rieske" evidence="6">
    <location>
        <begin position="32"/>
        <end position="122"/>
    </location>
</feature>
<proteinExistence type="predicted"/>
<dbReference type="PROSITE" id="PS51318">
    <property type="entry name" value="TAT"/>
    <property type="match status" value="1"/>
</dbReference>
<feature type="signal peptide" evidence="5">
    <location>
        <begin position="1"/>
        <end position="25"/>
    </location>
</feature>
<feature type="chain" id="PRO_5029001863" evidence="5">
    <location>
        <begin position="26"/>
        <end position="124"/>
    </location>
</feature>
<dbReference type="PROSITE" id="PS51296">
    <property type="entry name" value="RIESKE"/>
    <property type="match status" value="1"/>
</dbReference>
<sequence>MPDFSCSRRLFLIGTATTFAGAVLAACGSDAPSTVTAGDVPVGSAVLIDGFIIAQPEPGVYKAYSNVCPHQGYTISKIDGDTAICPKHNSVFQLADGACIAGPARSGMSPAKLSAQGDQLTVEK</sequence>
<keyword evidence="5" id="KW-0732">Signal</keyword>
<dbReference type="Gene3D" id="2.102.10.10">
    <property type="entry name" value="Rieske [2Fe-2S] iron-sulphur domain"/>
    <property type="match status" value="1"/>
</dbReference>
<dbReference type="EMBL" id="CP059833">
    <property type="protein sequence ID" value="QMV84262.1"/>
    <property type="molecule type" value="Genomic_DNA"/>
</dbReference>
<dbReference type="GO" id="GO:0004497">
    <property type="term" value="F:monooxygenase activity"/>
    <property type="evidence" value="ECO:0007669"/>
    <property type="project" value="UniProtKB-ARBA"/>
</dbReference>
<dbReference type="InterPro" id="IPR036922">
    <property type="entry name" value="Rieske_2Fe-2S_sf"/>
</dbReference>
<keyword evidence="3" id="KW-0408">Iron</keyword>
<dbReference type="GO" id="GO:0046872">
    <property type="term" value="F:metal ion binding"/>
    <property type="evidence" value="ECO:0007669"/>
    <property type="project" value="UniProtKB-KW"/>
</dbReference>
<dbReference type="InterPro" id="IPR006311">
    <property type="entry name" value="TAT_signal"/>
</dbReference>
<organism evidence="7 8">
    <name type="scientific">Corynebacterium hindlerae</name>
    <dbReference type="NCBI Taxonomy" id="699041"/>
    <lineage>
        <taxon>Bacteria</taxon>
        <taxon>Bacillati</taxon>
        <taxon>Actinomycetota</taxon>
        <taxon>Actinomycetes</taxon>
        <taxon>Mycobacteriales</taxon>
        <taxon>Corynebacteriaceae</taxon>
        <taxon>Corynebacterium</taxon>
    </lineage>
</organism>
<evidence type="ECO:0000259" key="6">
    <source>
        <dbReference type="PROSITE" id="PS51296"/>
    </source>
</evidence>
<accession>A0A7G5FCC1</accession>
<keyword evidence="2" id="KW-0479">Metal-binding</keyword>
<dbReference type="InterPro" id="IPR017941">
    <property type="entry name" value="Rieske_2Fe-2S"/>
</dbReference>
<gene>
    <name evidence="7" type="ORF">HW450_07695</name>
</gene>
<evidence type="ECO:0000256" key="4">
    <source>
        <dbReference type="ARBA" id="ARBA00023014"/>
    </source>
</evidence>